<reference evidence="1 2" key="1">
    <citation type="submission" date="2015-06" db="EMBL/GenBank/DDBJ databases">
        <title>Draft Whole-Genome Sequence of the Entomopathogenic Bacterium Xenorhabdus khoisanae.</title>
        <authorList>
            <person name="Naidoo S."/>
            <person name="Featherston J."/>
            <person name="Gray V.M."/>
        </authorList>
    </citation>
    <scope>NUCLEOTIDE SEQUENCE [LARGE SCALE GENOMIC DNA]</scope>
    <source>
        <strain evidence="1 2">MCB</strain>
    </source>
</reference>
<dbReference type="RefSeq" id="WP_047963354.1">
    <property type="nucleotide sequence ID" value="NZ_CAWMBG010000064.1"/>
</dbReference>
<protein>
    <submittedName>
        <fullName evidence="1">Membrane protein</fullName>
    </submittedName>
</protein>
<sequence>MPPLLIEEHEKNLVWPDNLDDPEQAYVHLNDIIDDIGDAHTVILEDSNGMVRLYLRHVRSDQVSANILLEFKLSAPESFPNRIPQVSSVYVGRDYRGVKLAPHIYRCIIDHYGVVVSDTYQTAAGMFIWLFIAEDDSVLLNIMQVNGNHLDYRLSNGKPEVYKGEIDTLEQAGSTIWGRPDAVVSGIDLERLGFKPTHQNMEHIILAAR</sequence>
<dbReference type="Proteomes" id="UP000036277">
    <property type="component" value="Unassembled WGS sequence"/>
</dbReference>
<dbReference type="OrthoDB" id="6470022at2"/>
<name>A0A0J5IPL5_9GAMM</name>
<keyword evidence="2" id="KW-1185">Reference proteome</keyword>
<organism evidence="1 2">
    <name type="scientific">Xenorhabdus khoisanae</name>
    <dbReference type="NCBI Taxonomy" id="880157"/>
    <lineage>
        <taxon>Bacteria</taxon>
        <taxon>Pseudomonadati</taxon>
        <taxon>Pseudomonadota</taxon>
        <taxon>Gammaproteobacteria</taxon>
        <taxon>Enterobacterales</taxon>
        <taxon>Morganellaceae</taxon>
        <taxon>Xenorhabdus</taxon>
    </lineage>
</organism>
<dbReference type="PATRIC" id="fig|880157.4.peg.2270"/>
<accession>A0A0J5IPL5</accession>
<comment type="caution">
    <text evidence="1">The sequence shown here is derived from an EMBL/GenBank/DDBJ whole genome shotgun (WGS) entry which is preliminary data.</text>
</comment>
<proteinExistence type="predicted"/>
<gene>
    <name evidence="1" type="ORF">AB204_10730</name>
</gene>
<dbReference type="EMBL" id="LFCV01000064">
    <property type="protein sequence ID" value="KMJ45160.1"/>
    <property type="molecule type" value="Genomic_DNA"/>
</dbReference>
<evidence type="ECO:0000313" key="1">
    <source>
        <dbReference type="EMBL" id="KMJ45160.1"/>
    </source>
</evidence>
<dbReference type="AlphaFoldDB" id="A0A0J5IPL5"/>
<dbReference type="STRING" id="880157.AB204_10730"/>
<evidence type="ECO:0000313" key="2">
    <source>
        <dbReference type="Proteomes" id="UP000036277"/>
    </source>
</evidence>